<accession>A0ABZ1D4Y0</accession>
<dbReference type="InterPro" id="IPR001283">
    <property type="entry name" value="CRISP-related"/>
</dbReference>
<feature type="chain" id="PRO_5045073326" description="SCP domain-containing protein" evidence="2">
    <location>
        <begin position="17"/>
        <end position="345"/>
    </location>
</feature>
<evidence type="ECO:0000313" key="5">
    <source>
        <dbReference type="Proteomes" id="UP001329825"/>
    </source>
</evidence>
<dbReference type="Proteomes" id="UP001329825">
    <property type="component" value="Chromosome 8"/>
</dbReference>
<sequence length="345" mass="37278">MLVISCSFALLSVLLSGCIIDAKPHSSPLERRMTKNRRRNVLGSSPSPPPINHGLVGRDDSDVDVVWVDVTSFTTVTAQATATAAETTAESTKDEDAPEIVGAVLAGEGGSSGDDEPEVVYVDVTSYITKTAYAAEQTQQQQQQPATSTAEATRTYKKPVTVAAVAISTGPGGTTTLEVTSTQAATSLASATGKPKNDDESHQRWVDLHNVARQKYQVPPVVHAPELLQIAKEHAEACNKEHTKAAENLQWGSGMGTPDSAVNGWMSEDVLYDWNNPHYTDEAGHFTQAVWKNTSRIACWIAECSRGTVVGWEYEQSFQTACEYDPSGNYVGEENFRENVLPPAY</sequence>
<gene>
    <name evidence="4" type="ORF">IL334_005878</name>
</gene>
<keyword evidence="2" id="KW-0732">Signal</keyword>
<dbReference type="PRINTS" id="PR00837">
    <property type="entry name" value="V5TPXLIKE"/>
</dbReference>
<dbReference type="InterPro" id="IPR014044">
    <property type="entry name" value="CAP_dom"/>
</dbReference>
<evidence type="ECO:0000256" key="1">
    <source>
        <dbReference type="SAM" id="MobiDB-lite"/>
    </source>
</evidence>
<protein>
    <recommendedName>
        <fullName evidence="3">SCP domain-containing protein</fullName>
    </recommendedName>
</protein>
<feature type="region of interest" description="Disordered" evidence="1">
    <location>
        <begin position="30"/>
        <end position="57"/>
    </location>
</feature>
<dbReference type="SUPFAM" id="SSF55797">
    <property type="entry name" value="PR-1-like"/>
    <property type="match status" value="1"/>
</dbReference>
<name>A0ABZ1D4Y0_9TREE</name>
<dbReference type="GeneID" id="87958008"/>
<evidence type="ECO:0000259" key="3">
    <source>
        <dbReference type="SMART" id="SM00198"/>
    </source>
</evidence>
<evidence type="ECO:0000313" key="4">
    <source>
        <dbReference type="EMBL" id="WRT68896.1"/>
    </source>
</evidence>
<dbReference type="PANTHER" id="PTHR10334">
    <property type="entry name" value="CYSTEINE-RICH SECRETORY PROTEIN-RELATED"/>
    <property type="match status" value="1"/>
</dbReference>
<feature type="signal peptide" evidence="2">
    <location>
        <begin position="1"/>
        <end position="16"/>
    </location>
</feature>
<reference evidence="4 5" key="1">
    <citation type="submission" date="2024-01" db="EMBL/GenBank/DDBJ databases">
        <title>Comparative genomics of Cryptococcus and Kwoniella reveals pathogenesis evolution and contrasting modes of karyotype evolution via chromosome fusion or intercentromeric recombination.</title>
        <authorList>
            <person name="Coelho M.A."/>
            <person name="David-Palma M."/>
            <person name="Shea T."/>
            <person name="Bowers K."/>
            <person name="McGinley-Smith S."/>
            <person name="Mohammad A.W."/>
            <person name="Gnirke A."/>
            <person name="Yurkov A.M."/>
            <person name="Nowrousian M."/>
            <person name="Sun S."/>
            <person name="Cuomo C.A."/>
            <person name="Heitman J."/>
        </authorList>
    </citation>
    <scope>NUCLEOTIDE SEQUENCE [LARGE SCALE GENOMIC DNA]</scope>
    <source>
        <strain evidence="4">CBS 11374</strain>
    </source>
</reference>
<dbReference type="EMBL" id="CP141888">
    <property type="protein sequence ID" value="WRT68896.1"/>
    <property type="molecule type" value="Genomic_DNA"/>
</dbReference>
<dbReference type="RefSeq" id="XP_062793635.1">
    <property type="nucleotide sequence ID" value="XM_062937584.1"/>
</dbReference>
<proteinExistence type="predicted"/>
<dbReference type="InterPro" id="IPR035940">
    <property type="entry name" value="CAP_sf"/>
</dbReference>
<evidence type="ECO:0000256" key="2">
    <source>
        <dbReference type="SAM" id="SignalP"/>
    </source>
</evidence>
<dbReference type="Gene3D" id="3.40.33.10">
    <property type="entry name" value="CAP"/>
    <property type="match status" value="1"/>
</dbReference>
<feature type="domain" description="SCP" evidence="3">
    <location>
        <begin position="200"/>
        <end position="332"/>
    </location>
</feature>
<dbReference type="Pfam" id="PF00188">
    <property type="entry name" value="CAP"/>
    <property type="match status" value="1"/>
</dbReference>
<keyword evidence="5" id="KW-1185">Reference proteome</keyword>
<dbReference type="SMART" id="SM00198">
    <property type="entry name" value="SCP"/>
    <property type="match status" value="1"/>
</dbReference>
<organism evidence="4 5">
    <name type="scientific">Kwoniella shivajii</name>
    <dbReference type="NCBI Taxonomy" id="564305"/>
    <lineage>
        <taxon>Eukaryota</taxon>
        <taxon>Fungi</taxon>
        <taxon>Dikarya</taxon>
        <taxon>Basidiomycota</taxon>
        <taxon>Agaricomycotina</taxon>
        <taxon>Tremellomycetes</taxon>
        <taxon>Tremellales</taxon>
        <taxon>Cryptococcaceae</taxon>
        <taxon>Kwoniella</taxon>
    </lineage>
</organism>